<dbReference type="WBParaSite" id="RSKR_0000678900.1">
    <property type="protein sequence ID" value="RSKR_0000678900.1"/>
    <property type="gene ID" value="RSKR_0000678900"/>
</dbReference>
<dbReference type="Proteomes" id="UP000095286">
    <property type="component" value="Unplaced"/>
</dbReference>
<evidence type="ECO:0000313" key="1">
    <source>
        <dbReference type="Proteomes" id="UP000095286"/>
    </source>
</evidence>
<protein>
    <submittedName>
        <fullName evidence="2">Glucuronosyltransferase</fullName>
    </submittedName>
</protein>
<organism evidence="1 2">
    <name type="scientific">Rhabditophanes sp. KR3021</name>
    <dbReference type="NCBI Taxonomy" id="114890"/>
    <lineage>
        <taxon>Eukaryota</taxon>
        <taxon>Metazoa</taxon>
        <taxon>Ecdysozoa</taxon>
        <taxon>Nematoda</taxon>
        <taxon>Chromadorea</taxon>
        <taxon>Rhabditida</taxon>
        <taxon>Tylenchina</taxon>
        <taxon>Panagrolaimomorpha</taxon>
        <taxon>Strongyloidoidea</taxon>
        <taxon>Alloionematidae</taxon>
        <taxon>Rhabditophanes</taxon>
    </lineage>
</organism>
<reference evidence="2" key="1">
    <citation type="submission" date="2016-11" db="UniProtKB">
        <authorList>
            <consortium name="WormBaseParasite"/>
        </authorList>
    </citation>
    <scope>IDENTIFICATION</scope>
    <source>
        <strain evidence="2">KR3021</strain>
    </source>
</reference>
<accession>A0AC35U2Z9</accession>
<sequence>MRLICLILFSVVSIVLSKKILVYVPQVGASHDSFMARVGNILHLAGYNVTVLIIPIDSECVNQTKTLAHEIRLPLNNAFKGLDLNRKNDFETFMWTYNMKNPIAGYFMIKYLTNTMVKQCEIVANDQTLHSYITDQKFDLMLFDGFDSCGYGLSNSWEIPNHIVVSSGLFQSPYFDYLNMGGLQISSTPDNGAYFSSGGHSMMDRFINYYSSFISNRLVDINMHYEEAIFKARDGDKHVDFSKRIEDMAYYITNGEPLLDYAHTITGKVIELGGFTMEKFKELKDDEWDDLLNKRKWNVLISFGTVAKSSKMPLEYKNNILKAVKAMPYVSFIWKYEVEDGLGDELDNLYKFNKVPQNDLLNDPRLSLFVSHGGLGSLQESAYSGIPVIVIPLFGDQHRNAGILKKIGGKIFSKYDLSDFDKFIAAIGEIIDNIHLYKKRALKTKKLLLGKPFNSTKLFIKYIEYTLKFGTIPILNLTKPKNNYDIYFAISLLVSCAGILFFKKTKSFKSLKSNTKKNE</sequence>
<evidence type="ECO:0000313" key="2">
    <source>
        <dbReference type="WBParaSite" id="RSKR_0000678900.1"/>
    </source>
</evidence>
<name>A0AC35U2Z9_9BILA</name>
<proteinExistence type="predicted"/>